<evidence type="ECO:0000259" key="2">
    <source>
        <dbReference type="Pfam" id="PF00171"/>
    </source>
</evidence>
<dbReference type="GO" id="GO:0009450">
    <property type="term" value="P:gamma-aminobutyric acid catabolic process"/>
    <property type="evidence" value="ECO:0007669"/>
    <property type="project" value="TreeGrafter"/>
</dbReference>
<dbReference type="InterPro" id="IPR016161">
    <property type="entry name" value="Ald_DH/histidinol_DH"/>
</dbReference>
<evidence type="ECO:0000313" key="3">
    <source>
        <dbReference type="EMBL" id="KAE8394125.1"/>
    </source>
</evidence>
<dbReference type="GO" id="GO:0005737">
    <property type="term" value="C:cytoplasm"/>
    <property type="evidence" value="ECO:0007669"/>
    <property type="project" value="TreeGrafter"/>
</dbReference>
<name>A0A5N7CJ41_PETAA</name>
<proteinExistence type="predicted"/>
<protein>
    <submittedName>
        <fullName evidence="3">Aldehyde/histidinol dehydrogenase</fullName>
    </submittedName>
</protein>
<evidence type="ECO:0000256" key="1">
    <source>
        <dbReference type="ARBA" id="ARBA00023002"/>
    </source>
</evidence>
<dbReference type="InterPro" id="IPR050740">
    <property type="entry name" value="Aldehyde_DH_Superfamily"/>
</dbReference>
<dbReference type="InterPro" id="IPR016163">
    <property type="entry name" value="Ald_DH_C"/>
</dbReference>
<dbReference type="InterPro" id="IPR015590">
    <property type="entry name" value="Aldehyde_DH_dom"/>
</dbReference>
<dbReference type="Gene3D" id="3.40.309.10">
    <property type="entry name" value="Aldehyde Dehydrogenase, Chain A, domain 2"/>
    <property type="match status" value="2"/>
</dbReference>
<dbReference type="PANTHER" id="PTHR43353:SF7">
    <property type="entry name" value="SUCCINATE SEMIALDEHYDE DEHYDROGENASE (EUROFUNG)"/>
    <property type="match status" value="1"/>
</dbReference>
<feature type="domain" description="Aldehyde dehydrogenase" evidence="2">
    <location>
        <begin position="3"/>
        <end position="103"/>
    </location>
</feature>
<keyword evidence="1" id="KW-0560">Oxidoreductase</keyword>
<dbReference type="EMBL" id="ML735225">
    <property type="protein sequence ID" value="KAE8394125.1"/>
    <property type="molecule type" value="Genomic_DNA"/>
</dbReference>
<sequence length="347" mass="38781">MSHAASTRYRHVNPRERAKFLLRWYELITNAREDIAKIVVYETGKPMAEAIGEVDYALEFAWWFTGQAERLRGSIALPSISNRRTFVINQPIRVSVALAPWNFRGHDHSQADLALRAGLTPGVLNTTNNEYTPSISERLYKHPLVGKVTFTGSTRVGSIITKHYSDRLKKVTLYRLDDPQVAYHRSSLYSCQPNQVYVQAGVYDMFAKMMHEATQKLKKLNRHVSDAVSKGGKLLLFSGKQPYGPQGYFFEPTIISDMISDMLASQEEIFGPPFSLYRFEIEDEARFLESLEAGIIGMNTGNASCAESPFGGRKESGYGKEAGKDVAIEEHLVSKTGTLTVEGVAGL</sequence>
<dbReference type="InterPro" id="IPR016162">
    <property type="entry name" value="Ald_DH_N"/>
</dbReference>
<gene>
    <name evidence="3" type="ORF">BDV23DRAFT_179929</name>
</gene>
<feature type="domain" description="Aldehyde dehydrogenase" evidence="2">
    <location>
        <begin position="215"/>
        <end position="285"/>
    </location>
</feature>
<dbReference type="OrthoDB" id="310895at2759"/>
<dbReference type="AlphaFoldDB" id="A0A5N7CJ41"/>
<organism evidence="3">
    <name type="scientific">Petromyces alliaceus</name>
    <name type="common">Aspergillus alliaceus</name>
    <dbReference type="NCBI Taxonomy" id="209559"/>
    <lineage>
        <taxon>Eukaryota</taxon>
        <taxon>Fungi</taxon>
        <taxon>Dikarya</taxon>
        <taxon>Ascomycota</taxon>
        <taxon>Pezizomycotina</taxon>
        <taxon>Eurotiomycetes</taxon>
        <taxon>Eurotiomycetidae</taxon>
        <taxon>Eurotiales</taxon>
        <taxon>Aspergillaceae</taxon>
        <taxon>Aspergillus</taxon>
        <taxon>Aspergillus subgen. Circumdati</taxon>
    </lineage>
</organism>
<feature type="domain" description="Aldehyde dehydrogenase" evidence="2">
    <location>
        <begin position="111"/>
        <end position="173"/>
    </location>
</feature>
<reference evidence="3" key="1">
    <citation type="submission" date="2019-04" db="EMBL/GenBank/DDBJ databases">
        <title>Friends and foes A comparative genomics studyof 23 Aspergillus species from section Flavi.</title>
        <authorList>
            <consortium name="DOE Joint Genome Institute"/>
            <person name="Kjaerbolling I."/>
            <person name="Vesth T."/>
            <person name="Frisvad J.C."/>
            <person name="Nybo J.L."/>
            <person name="Theobald S."/>
            <person name="Kildgaard S."/>
            <person name="Isbrandt T."/>
            <person name="Kuo A."/>
            <person name="Sato A."/>
            <person name="Lyhne E.K."/>
            <person name="Kogle M.E."/>
            <person name="Wiebenga A."/>
            <person name="Kun R.S."/>
            <person name="Lubbers R.J."/>
            <person name="Makela M.R."/>
            <person name="Barry K."/>
            <person name="Chovatia M."/>
            <person name="Clum A."/>
            <person name="Daum C."/>
            <person name="Haridas S."/>
            <person name="He G."/>
            <person name="LaButti K."/>
            <person name="Lipzen A."/>
            <person name="Mondo S."/>
            <person name="Riley R."/>
            <person name="Salamov A."/>
            <person name="Simmons B.A."/>
            <person name="Magnuson J.K."/>
            <person name="Henrissat B."/>
            <person name="Mortensen U.H."/>
            <person name="Larsen T.O."/>
            <person name="Devries R.P."/>
            <person name="Grigoriev I.V."/>
            <person name="Machida M."/>
            <person name="Baker S.E."/>
            <person name="Andersen M.R."/>
        </authorList>
    </citation>
    <scope>NUCLEOTIDE SEQUENCE [LARGE SCALE GENOMIC DNA]</scope>
    <source>
        <strain evidence="3">IBT 14317</strain>
    </source>
</reference>
<dbReference type="PANTHER" id="PTHR43353">
    <property type="entry name" value="SUCCINATE-SEMIALDEHYDE DEHYDROGENASE, MITOCHONDRIAL"/>
    <property type="match status" value="1"/>
</dbReference>
<dbReference type="Gene3D" id="3.40.605.10">
    <property type="entry name" value="Aldehyde Dehydrogenase, Chain A, domain 1"/>
    <property type="match status" value="3"/>
</dbReference>
<dbReference type="Proteomes" id="UP000326877">
    <property type="component" value="Unassembled WGS sequence"/>
</dbReference>
<feature type="domain" description="Aldehyde dehydrogenase" evidence="2">
    <location>
        <begin position="286"/>
        <end position="334"/>
    </location>
</feature>
<dbReference type="Pfam" id="PF00171">
    <property type="entry name" value="Aldedh"/>
    <property type="match status" value="4"/>
</dbReference>
<accession>A0A5N7CJ41</accession>
<dbReference type="SUPFAM" id="SSF53720">
    <property type="entry name" value="ALDH-like"/>
    <property type="match status" value="1"/>
</dbReference>
<dbReference type="GO" id="GO:0004777">
    <property type="term" value="F:succinate-semialdehyde dehydrogenase (NAD+) activity"/>
    <property type="evidence" value="ECO:0007669"/>
    <property type="project" value="TreeGrafter"/>
</dbReference>